<feature type="compositionally biased region" description="Basic and acidic residues" evidence="1">
    <location>
        <begin position="568"/>
        <end position="579"/>
    </location>
</feature>
<feature type="compositionally biased region" description="Basic and acidic residues" evidence="1">
    <location>
        <begin position="667"/>
        <end position="691"/>
    </location>
</feature>
<feature type="region of interest" description="Disordered" evidence="1">
    <location>
        <begin position="360"/>
        <end position="484"/>
    </location>
</feature>
<feature type="region of interest" description="Disordered" evidence="1">
    <location>
        <begin position="729"/>
        <end position="765"/>
    </location>
</feature>
<accession>A0A2S9Y072</accession>
<dbReference type="AlphaFoldDB" id="A0A2S9Y072"/>
<dbReference type="Proteomes" id="UP000237968">
    <property type="component" value="Unassembled WGS sequence"/>
</dbReference>
<feature type="compositionally biased region" description="Basic and acidic residues" evidence="1">
    <location>
        <begin position="184"/>
        <end position="196"/>
    </location>
</feature>
<reference evidence="2 3" key="1">
    <citation type="submission" date="2018-03" db="EMBL/GenBank/DDBJ databases">
        <title>Draft Genome Sequences of the Obligatory Marine Myxobacteria Enhygromyxa salina SWB005.</title>
        <authorList>
            <person name="Poehlein A."/>
            <person name="Moghaddam J.A."/>
            <person name="Harms H."/>
            <person name="Alanjari M."/>
            <person name="Koenig G.M."/>
            <person name="Daniel R."/>
            <person name="Schaeberle T.F."/>
        </authorList>
    </citation>
    <scope>NUCLEOTIDE SEQUENCE [LARGE SCALE GENOMIC DNA]</scope>
    <source>
        <strain evidence="2 3">SWB005</strain>
    </source>
</reference>
<feature type="region of interest" description="Disordered" evidence="1">
    <location>
        <begin position="860"/>
        <end position="894"/>
    </location>
</feature>
<feature type="compositionally biased region" description="Low complexity" evidence="1">
    <location>
        <begin position="231"/>
        <end position="255"/>
    </location>
</feature>
<feature type="compositionally biased region" description="Basic and acidic residues" evidence="1">
    <location>
        <begin position="609"/>
        <end position="619"/>
    </location>
</feature>
<feature type="region of interest" description="Disordered" evidence="1">
    <location>
        <begin position="18"/>
        <end position="44"/>
    </location>
</feature>
<gene>
    <name evidence="2" type="ORF">ENSA5_29870</name>
</gene>
<feature type="region of interest" description="Disordered" evidence="1">
    <location>
        <begin position="119"/>
        <end position="196"/>
    </location>
</feature>
<evidence type="ECO:0000313" key="3">
    <source>
        <dbReference type="Proteomes" id="UP000237968"/>
    </source>
</evidence>
<feature type="compositionally biased region" description="Basic and acidic residues" evidence="1">
    <location>
        <begin position="586"/>
        <end position="602"/>
    </location>
</feature>
<feature type="compositionally biased region" description="Basic and acidic residues" evidence="1">
    <location>
        <begin position="1092"/>
        <end position="1109"/>
    </location>
</feature>
<evidence type="ECO:0000256" key="1">
    <source>
        <dbReference type="SAM" id="MobiDB-lite"/>
    </source>
</evidence>
<feature type="region of interest" description="Disordered" evidence="1">
    <location>
        <begin position="540"/>
        <end position="700"/>
    </location>
</feature>
<feature type="region of interest" description="Disordered" evidence="1">
    <location>
        <begin position="226"/>
        <end position="278"/>
    </location>
</feature>
<feature type="compositionally biased region" description="Basic residues" evidence="1">
    <location>
        <begin position="734"/>
        <end position="765"/>
    </location>
</feature>
<feature type="compositionally biased region" description="Basic and acidic residues" evidence="1">
    <location>
        <begin position="259"/>
        <end position="270"/>
    </location>
</feature>
<name>A0A2S9Y072_9BACT</name>
<evidence type="ECO:0000313" key="2">
    <source>
        <dbReference type="EMBL" id="PRP98517.1"/>
    </source>
</evidence>
<protein>
    <submittedName>
        <fullName evidence="2">Uncharacterized protein</fullName>
    </submittedName>
</protein>
<feature type="compositionally biased region" description="Basic and acidic residues" evidence="1">
    <location>
        <begin position="860"/>
        <end position="870"/>
    </location>
</feature>
<feature type="compositionally biased region" description="Basic and acidic residues" evidence="1">
    <location>
        <begin position="134"/>
        <end position="143"/>
    </location>
</feature>
<keyword evidence="3" id="KW-1185">Reference proteome</keyword>
<feature type="region of interest" description="Disordered" evidence="1">
    <location>
        <begin position="1051"/>
        <end position="1111"/>
    </location>
</feature>
<feature type="compositionally biased region" description="Basic and acidic residues" evidence="1">
    <location>
        <begin position="628"/>
        <end position="654"/>
    </location>
</feature>
<dbReference type="EMBL" id="PVNK01000145">
    <property type="protein sequence ID" value="PRP98517.1"/>
    <property type="molecule type" value="Genomic_DNA"/>
</dbReference>
<feature type="compositionally biased region" description="Basic and acidic residues" evidence="1">
    <location>
        <begin position="153"/>
        <end position="174"/>
    </location>
</feature>
<organism evidence="2 3">
    <name type="scientific">Enhygromyxa salina</name>
    <dbReference type="NCBI Taxonomy" id="215803"/>
    <lineage>
        <taxon>Bacteria</taxon>
        <taxon>Pseudomonadati</taxon>
        <taxon>Myxococcota</taxon>
        <taxon>Polyangia</taxon>
        <taxon>Nannocystales</taxon>
        <taxon>Nannocystaceae</taxon>
        <taxon>Enhygromyxa</taxon>
    </lineage>
</organism>
<proteinExistence type="predicted"/>
<feature type="compositionally biased region" description="Basic residues" evidence="1">
    <location>
        <begin position="475"/>
        <end position="484"/>
    </location>
</feature>
<comment type="caution">
    <text evidence="2">The sequence shown here is derived from an EMBL/GenBank/DDBJ whole genome shotgun (WGS) entry which is preliminary data.</text>
</comment>
<dbReference type="AntiFam" id="ANF00248">
    <property type="entry name" value="Shadow ORF (opposite ppsD)"/>
</dbReference>
<feature type="region of interest" description="Disordered" evidence="1">
    <location>
        <begin position="1206"/>
        <end position="1228"/>
    </location>
</feature>
<sequence>MGQVVTLSELDEAAIGAEQLEARPQQRPGQAVEDHVQPAAVGRRPDHVDEGAIARAADPADALAAEQRALGLGPGRCEDLGAARPGDLDRVLADAPGRRVDQHALPGLKVGDIFEGVAGRERGDRQGRRRRRVELRGSTDHEASPGPNVAGEAARREGDDRIPEREIVDSRAQRADPAAALATERTRGPEPVEVERVEGQEYVEEVQARRLDLDLDLVRRERRLSAGASDQLEPGQPRPGLLEGPGPGPSRALAGARRRALEPRDEDPHPRAAIGRSSEGELVLTTVAEGLDQRRARGRIRERIGAARVEIDEGAAQLWVLVHQAAGRPPDGRVLEAGRLAVEAHGPAGDHHQARGIAIPPSQERLSEPPQRPRGLGGQARQRLGVRSWRRGAAGHQGDHQRQPIGPGSDRIDRSPALGLGPQRAREQATHAALTELEDPLGTREPGSARPPARVRVAPSQGVDRRARSAPIRAPARRARARPRARPRLALALARADARLARARGQRHALALPRVAWQADARAAGFAHDPARRVSGLVERRERPRQAQRRLGGATLERREPATAAIVEGRRGRAREPGVDRPGAVELDKHRRLGEQLDDHLVEASGATGRREPGLERAALDIQPGPRPRRDQLDLRSPHPCGDRRGDRRADQQRGRLLVVQDPGQLGRRDLGPARRQDHVGPHPPRLEQRGQAHTQGPSAGRRAFVEGVFEAPAGPVLLDRGLATSDGLGERRIARHHRARPRPRGSARRHEHHPRASVHGHGHARVRAGLVEPRAQLGQVMSNDRAPQRRVAASDRGGVDQRLGVGVGVGQPLGVAVEQVREGLRIPSRDRQHQRAVVRDHLGRGHAWRLLDEQVRVGTRDPKRADRRAPRSIAPAGPVGRARRNPQPTGVEAQLGVERGQVVLRRDPLAREAGDDLDQAADPRGRLHVAQLRLAGAEPTAPLPRAVDRPQRVDLDRVAERSAGPVRFDIVDAVGLDPGVGQGRTQQPLLRPGVGHAQADAATVMVDRRPPQPRPHPIALARRVGLTTEQDHAAALAAHEAVGVTIEGLAPAIGGEQPSRRDLGHRRGRQQDLDPTREGQIALASAQAPDRQVDRDQRRRAGRIHRDAGPGQIEAVRHAPRHAAVEVAGRRVGVEARGRVDALAVLEVRDPNEHTDAPVLESIERDASVLEALPRELEDQALLRIQAPGLDRCDRKEAGVKLVERLREQPGDRGPSPPPVPAAQGPA</sequence>